<keyword evidence="2" id="KW-0808">Transferase</keyword>
<feature type="domain" description="Pyruvate phosphate dikinase AMP/ATP-binding" evidence="1">
    <location>
        <begin position="414"/>
        <end position="788"/>
    </location>
</feature>
<dbReference type="EMBL" id="VBPB01000140">
    <property type="protein sequence ID" value="TMQ71830.1"/>
    <property type="molecule type" value="Genomic_DNA"/>
</dbReference>
<dbReference type="SUPFAM" id="SSF56059">
    <property type="entry name" value="Glutathione synthetase ATP-binding domain-like"/>
    <property type="match status" value="1"/>
</dbReference>
<name>A0A538U7G1_UNCEI</name>
<evidence type="ECO:0000313" key="2">
    <source>
        <dbReference type="EMBL" id="TMQ71830.1"/>
    </source>
</evidence>
<protein>
    <submittedName>
        <fullName evidence="2">Histidine kinase</fullName>
    </submittedName>
</protein>
<accession>A0A538U7G1</accession>
<evidence type="ECO:0000259" key="1">
    <source>
        <dbReference type="Pfam" id="PF01326"/>
    </source>
</evidence>
<evidence type="ECO:0000313" key="3">
    <source>
        <dbReference type="Proteomes" id="UP000319771"/>
    </source>
</evidence>
<dbReference type="InterPro" id="IPR002192">
    <property type="entry name" value="PPDK_AMP/ATP-bd"/>
</dbReference>
<dbReference type="Pfam" id="PF01326">
    <property type="entry name" value="PPDK_N"/>
    <property type="match status" value="1"/>
</dbReference>
<dbReference type="AlphaFoldDB" id="A0A538U7G1"/>
<dbReference type="Proteomes" id="UP000319771">
    <property type="component" value="Unassembled WGS sequence"/>
</dbReference>
<dbReference type="SUPFAM" id="SSF52172">
    <property type="entry name" value="CheY-like"/>
    <property type="match status" value="1"/>
</dbReference>
<dbReference type="InterPro" id="IPR013815">
    <property type="entry name" value="ATP_grasp_subdomain_1"/>
</dbReference>
<proteinExistence type="predicted"/>
<gene>
    <name evidence="2" type="ORF">E6K81_09155</name>
</gene>
<sequence length="972" mass="108204">MPYRVQDILLVASLYDAFTLQEDGRLNELILGEFLELSLHHTPGLTHVASAAEALALARSERRFNLIISTIDPGDMDAAALAREVKGAGLDVPVVVLAYDNDERKRFIARHDTSDIERIFLWQGDARILVAIVKCIEDARNVQHDTPAGVGVIVVVEDNVRYYSSFLPAIYTELIRQSERCISEGVNLSHKLVRLRARPKILLCGTFDEAWTHLTRYQGQLLGLISDIQFPRGGALAPTAGFDLARMVRGLLPDLPILLQSSRAEYAGAAAEVGAAFLLKGSDTLLAELRRFMIEHFAFGDFVFRTPDGVEVGRAHDLKSLEERLATVPVESIGYHGERNHFSRWFMARTEFALAQKLRPRKVSDFANLEELRRDLIASIAEHRREQSELLVSDFDRQTFDPSGAFLSRIGGGSLGGKARGLAFARFLLNYHRVADRFPGVRVGVPPAVVLATDVFDRFLAENDLLGLALRSEDEREIERRFLAAALPADVVQDLIAFLDAVHWPLAVRSSSLLEDSQYQPFTGVYETYMLSNDQPGLEPRVERLMEAVKRVYASTFTNRAKAYLRATSYRLEEEKMAVILQRVVGARHGPRFYPDFAGVARSWNCYPTPPLKPEDGVASVGLGLGRTVVDGERCLSFCPRHPRHIINFSTVEDVLANSQRTFWALTLEGRDGDGGTPHEARFDLETAETDGTLNALGSTYSPQSDAVFDGLGREGTRLVTFAPVLKHRVFPLAEILSDLLAIGSEGMNSPVEIEFAMRPGSTLGAPAEFGFLQMRPLVVAREAEALEVGEVHPERLLCHSPRVLGHGRITGLRDLVVVDFHRFDRAHSLAAGREIARFNARLMAEDRPYLLIGVGRWGSTDPWLGIPVTWDEISGARAIVESGFKDFRVEPSQGSHFFQNLTSFQIGFFTVNREVGEGFVDWEWIAGQPAEGELGWVRHLRFDQPMVVKMDGRRGEGVIYKPGSSPDPDDR</sequence>
<organism evidence="2 3">
    <name type="scientific">Eiseniibacteriota bacterium</name>
    <dbReference type="NCBI Taxonomy" id="2212470"/>
    <lineage>
        <taxon>Bacteria</taxon>
        <taxon>Candidatus Eiseniibacteriota</taxon>
    </lineage>
</organism>
<dbReference type="GO" id="GO:0005524">
    <property type="term" value="F:ATP binding"/>
    <property type="evidence" value="ECO:0007669"/>
    <property type="project" value="InterPro"/>
</dbReference>
<reference evidence="2 3" key="1">
    <citation type="journal article" date="2019" name="Nat. Microbiol.">
        <title>Mediterranean grassland soil C-N compound turnover is dependent on rainfall and depth, and is mediated by genomically divergent microorganisms.</title>
        <authorList>
            <person name="Diamond S."/>
            <person name="Andeer P.F."/>
            <person name="Li Z."/>
            <person name="Crits-Christoph A."/>
            <person name="Burstein D."/>
            <person name="Anantharaman K."/>
            <person name="Lane K.R."/>
            <person name="Thomas B.C."/>
            <person name="Pan C."/>
            <person name="Northen T.R."/>
            <person name="Banfield J.F."/>
        </authorList>
    </citation>
    <scope>NUCLEOTIDE SEQUENCE [LARGE SCALE GENOMIC DNA]</scope>
    <source>
        <strain evidence="2">WS_11</strain>
    </source>
</reference>
<dbReference type="GO" id="GO:0016301">
    <property type="term" value="F:kinase activity"/>
    <property type="evidence" value="ECO:0007669"/>
    <property type="project" value="UniProtKB-KW"/>
</dbReference>
<keyword evidence="2" id="KW-0418">Kinase</keyword>
<comment type="caution">
    <text evidence="2">The sequence shown here is derived from an EMBL/GenBank/DDBJ whole genome shotgun (WGS) entry which is preliminary data.</text>
</comment>
<dbReference type="Gene3D" id="3.30.1490.20">
    <property type="entry name" value="ATP-grasp fold, A domain"/>
    <property type="match status" value="1"/>
</dbReference>
<dbReference type="InterPro" id="IPR011006">
    <property type="entry name" value="CheY-like_superfamily"/>
</dbReference>